<feature type="transmembrane region" description="Helical" evidence="1">
    <location>
        <begin position="276"/>
        <end position="295"/>
    </location>
</feature>
<feature type="transmembrane region" description="Helical" evidence="1">
    <location>
        <begin position="173"/>
        <end position="193"/>
    </location>
</feature>
<name>A0AA48KCF7_9BACT</name>
<feature type="transmembrane region" description="Helical" evidence="1">
    <location>
        <begin position="141"/>
        <end position="161"/>
    </location>
</feature>
<proteinExistence type="predicted"/>
<dbReference type="AlphaFoldDB" id="A0AA48KCF7"/>
<dbReference type="KEGG" id="msea:METESE_09680"/>
<evidence type="ECO:0000256" key="1">
    <source>
        <dbReference type="SAM" id="Phobius"/>
    </source>
</evidence>
<accession>A0AA48KCF7</accession>
<feature type="transmembrane region" description="Helical" evidence="1">
    <location>
        <begin position="385"/>
        <end position="409"/>
    </location>
</feature>
<keyword evidence="1" id="KW-0472">Membrane</keyword>
<gene>
    <name evidence="2" type="ORF">METESE_09680</name>
</gene>
<dbReference type="PIRSF" id="PIRSF036542">
    <property type="entry name" value="SpmA_SpmB"/>
    <property type="match status" value="1"/>
</dbReference>
<evidence type="ECO:0000313" key="2">
    <source>
        <dbReference type="EMBL" id="BDU76010.1"/>
    </source>
</evidence>
<dbReference type="GO" id="GO:0005886">
    <property type="term" value="C:plasma membrane"/>
    <property type="evidence" value="ECO:0007669"/>
    <property type="project" value="TreeGrafter"/>
</dbReference>
<evidence type="ECO:0000313" key="3">
    <source>
        <dbReference type="Proteomes" id="UP001228113"/>
    </source>
</evidence>
<feature type="transmembrane region" description="Helical" evidence="1">
    <location>
        <begin position="236"/>
        <end position="256"/>
    </location>
</feature>
<reference evidence="2" key="1">
    <citation type="journal article" date="2023" name="Int. J. Syst. Evol. Microbiol.">
        <title>Mesoterricola silvestris gen. nov., sp. nov., Mesoterricola sediminis sp. nov., Geothrix oryzae sp. nov., Geothrix edaphica sp. nov., Geothrix rubra sp. nov., and Geothrix limicola sp. nov., six novel members of Acidobacteriota isolated from soils.</title>
        <authorList>
            <person name="Itoh H."/>
            <person name="Sugisawa Y."/>
            <person name="Mise K."/>
            <person name="Xu Z."/>
            <person name="Kuniyasu M."/>
            <person name="Ushijima N."/>
            <person name="Kawano K."/>
            <person name="Kobayashi E."/>
            <person name="Shiratori Y."/>
            <person name="Masuda Y."/>
            <person name="Senoo K."/>
        </authorList>
    </citation>
    <scope>NUCLEOTIDE SEQUENCE</scope>
    <source>
        <strain evidence="2">W786</strain>
    </source>
</reference>
<keyword evidence="3" id="KW-1185">Reference proteome</keyword>
<keyword evidence="1" id="KW-0812">Transmembrane</keyword>
<sequence length="410" mass="42595">MALNVVWLGLFFLAGALGAWRWLTGADPHVFAAMAQASFDAARTGFEVALGLTGALTLWLGILKVGEAAGAVRLLSRALSPLLKRVFPGLPPGHPAADAMVLNVAANLLGLDNAATPAGLKAMKELETLNPHPGTATDHQVMFMVLHAASLTLFPISIMAIRAASGARNPADIFLPILVASACSVAGGFLTVALVQRLKLADPVLLGWLLGLAAVLGGGVALLLRLPHDRVEAASTTLGTALMLGAILWFLALATLRKVNAWEVFIDGAKEGFQTALSLIPFLVGILVAVGVFRASGGMDLLVKGIWACVRWTGLPEGAVGAFPTMLMKPLSGGAARGLTLDAMRTFGADSFTGRLSCLLQGSTDTTLYVIALYSGAIGLKKTRAVLPCALVADVCGFLGAFAMAMIFFR</sequence>
<dbReference type="PANTHER" id="PTHR35793">
    <property type="entry name" value="INNER MEMBRANE PROTEIN YJIG"/>
    <property type="match status" value="1"/>
</dbReference>
<protein>
    <submittedName>
        <fullName evidence="2">Membrane protein</fullName>
    </submittedName>
</protein>
<dbReference type="EMBL" id="AP027081">
    <property type="protein sequence ID" value="BDU76010.1"/>
    <property type="molecule type" value="Genomic_DNA"/>
</dbReference>
<keyword evidence="1" id="KW-1133">Transmembrane helix</keyword>
<dbReference type="InterPro" id="IPR052549">
    <property type="entry name" value="SpmB"/>
</dbReference>
<dbReference type="Proteomes" id="UP001228113">
    <property type="component" value="Chromosome"/>
</dbReference>
<dbReference type="PANTHER" id="PTHR35793:SF2">
    <property type="entry name" value="INNER MEMBRANE PROTEIN YJIG"/>
    <property type="match status" value="1"/>
</dbReference>
<organism evidence="2 3">
    <name type="scientific">Mesoterricola sediminis</name>
    <dbReference type="NCBI Taxonomy" id="2927980"/>
    <lineage>
        <taxon>Bacteria</taxon>
        <taxon>Pseudomonadati</taxon>
        <taxon>Acidobacteriota</taxon>
        <taxon>Holophagae</taxon>
        <taxon>Holophagales</taxon>
        <taxon>Holophagaceae</taxon>
        <taxon>Mesoterricola</taxon>
    </lineage>
</organism>
<dbReference type="InterPro" id="IPR011415">
    <property type="entry name" value="SpmA_SpmB"/>
</dbReference>
<dbReference type="RefSeq" id="WP_243331619.1">
    <property type="nucleotide sequence ID" value="NZ_AP027081.1"/>
</dbReference>
<feature type="transmembrane region" description="Helical" evidence="1">
    <location>
        <begin position="205"/>
        <end position="224"/>
    </location>
</feature>